<dbReference type="Gene3D" id="3.40.50.150">
    <property type="entry name" value="Vaccinia Virus protein VP39"/>
    <property type="match status" value="1"/>
</dbReference>
<dbReference type="EC" id="2.1.1.-" evidence="6"/>
<keyword evidence="7" id="KW-1185">Reference proteome</keyword>
<protein>
    <submittedName>
        <fullName evidence="6">Class I SAM-dependent methyltransferase</fullName>
        <ecNumber evidence="6">2.1.1.-</ecNumber>
    </submittedName>
</protein>
<dbReference type="Pfam" id="PF02353">
    <property type="entry name" value="CMAS"/>
    <property type="match status" value="1"/>
</dbReference>
<reference evidence="6" key="1">
    <citation type="submission" date="2022-12" db="EMBL/GenBank/DDBJ databases">
        <authorList>
            <person name="Ruckert C."/>
            <person name="Busche T."/>
            <person name="Kalinowski J."/>
            <person name="Wittmann C."/>
        </authorList>
    </citation>
    <scope>NUCLEOTIDE SEQUENCE</scope>
    <source>
        <strain evidence="6">DSM 40467</strain>
    </source>
</reference>
<evidence type="ECO:0000313" key="7">
    <source>
        <dbReference type="Proteomes" id="UP001164439"/>
    </source>
</evidence>
<gene>
    <name evidence="6" type="ORF">STRCI_000675</name>
</gene>
<keyword evidence="4" id="KW-0949">S-adenosyl-L-methionine</keyword>
<organism evidence="6 7">
    <name type="scientific">Streptomyces cinnabarinus</name>
    <dbReference type="NCBI Taxonomy" id="67287"/>
    <lineage>
        <taxon>Bacteria</taxon>
        <taxon>Bacillati</taxon>
        <taxon>Actinomycetota</taxon>
        <taxon>Actinomycetes</taxon>
        <taxon>Kitasatosporales</taxon>
        <taxon>Streptomycetaceae</taxon>
        <taxon>Streptomyces</taxon>
    </lineage>
</organism>
<evidence type="ECO:0000256" key="3">
    <source>
        <dbReference type="ARBA" id="ARBA00022679"/>
    </source>
</evidence>
<evidence type="ECO:0000256" key="1">
    <source>
        <dbReference type="ARBA" id="ARBA00010815"/>
    </source>
</evidence>
<dbReference type="Proteomes" id="UP001164439">
    <property type="component" value="Chromosome"/>
</dbReference>
<keyword evidence="2 6" id="KW-0489">Methyltransferase</keyword>
<keyword evidence="5" id="KW-0443">Lipid metabolism</keyword>
<dbReference type="PANTHER" id="PTHR43667:SF1">
    <property type="entry name" value="CYCLOPROPANE-FATTY-ACYL-PHOSPHOLIPID SYNTHASE"/>
    <property type="match status" value="1"/>
</dbReference>
<evidence type="ECO:0000256" key="4">
    <source>
        <dbReference type="ARBA" id="ARBA00022691"/>
    </source>
</evidence>
<dbReference type="RefSeq" id="WP_269657306.1">
    <property type="nucleotide sequence ID" value="NZ_CP114413.1"/>
</dbReference>
<comment type="similarity">
    <text evidence="1">Belongs to the CFA/CMAS family.</text>
</comment>
<sequence>MTGAVDIGPDQARQATNQHYELPPAVFEAFLDARLKYSSALYRSPDATLEEAQTAKLRFVAERLALTGGERLLDIGCGWGSLALFMAQEYGCRVTAVTPSAPQADYIGDLAERRGLTALMDVRVGSFTDQELTGRYDAVTLLGSIVHMPNREAVLRRTYDLMARRGRLYLSESCFRNAEAYQEFDRRPGTRHVTRTVFGFADMVPLSELVRATEAAGFSLTSLDDLTAHYRRTIEEWERRALAHRDRIEAAAPGMTEPLLRYLRTAHAGWGYTTKHYAFTALKSRLGPEGAPR</sequence>
<dbReference type="PANTHER" id="PTHR43667">
    <property type="entry name" value="CYCLOPROPANE-FATTY-ACYL-PHOSPHOLIPID SYNTHASE"/>
    <property type="match status" value="1"/>
</dbReference>
<name>A0ABY7K5H9_9ACTN</name>
<dbReference type="GO" id="GO:0008168">
    <property type="term" value="F:methyltransferase activity"/>
    <property type="evidence" value="ECO:0007669"/>
    <property type="project" value="UniProtKB-KW"/>
</dbReference>
<dbReference type="InterPro" id="IPR029063">
    <property type="entry name" value="SAM-dependent_MTases_sf"/>
</dbReference>
<dbReference type="InterPro" id="IPR050723">
    <property type="entry name" value="CFA/CMAS"/>
</dbReference>
<keyword evidence="3 6" id="KW-0808">Transferase</keyword>
<proteinExistence type="inferred from homology"/>
<evidence type="ECO:0000256" key="5">
    <source>
        <dbReference type="ARBA" id="ARBA00023098"/>
    </source>
</evidence>
<dbReference type="CDD" id="cd02440">
    <property type="entry name" value="AdoMet_MTases"/>
    <property type="match status" value="1"/>
</dbReference>
<evidence type="ECO:0000256" key="2">
    <source>
        <dbReference type="ARBA" id="ARBA00022603"/>
    </source>
</evidence>
<accession>A0ABY7K5H9</accession>
<dbReference type="EMBL" id="CP114413">
    <property type="protein sequence ID" value="WAZ19614.1"/>
    <property type="molecule type" value="Genomic_DNA"/>
</dbReference>
<evidence type="ECO:0000313" key="6">
    <source>
        <dbReference type="EMBL" id="WAZ19614.1"/>
    </source>
</evidence>
<dbReference type="GO" id="GO:0032259">
    <property type="term" value="P:methylation"/>
    <property type="evidence" value="ECO:0007669"/>
    <property type="project" value="UniProtKB-KW"/>
</dbReference>
<dbReference type="SUPFAM" id="SSF53335">
    <property type="entry name" value="S-adenosyl-L-methionine-dependent methyltransferases"/>
    <property type="match status" value="1"/>
</dbReference>